<evidence type="ECO:0000313" key="2">
    <source>
        <dbReference type="Proteomes" id="UP000192731"/>
    </source>
</evidence>
<sequence>MFIDHDYIESLLTKAKDASKEDIAKVLIKAKKMKN</sequence>
<name>A0A1W1VTH4_DESTI</name>
<reference evidence="1 2" key="1">
    <citation type="submission" date="2017-04" db="EMBL/GenBank/DDBJ databases">
        <authorList>
            <person name="Afonso C.L."/>
            <person name="Miller P.J."/>
            <person name="Scott M.A."/>
            <person name="Spackman E."/>
            <person name="Goraichik I."/>
            <person name="Dimitrov K.M."/>
            <person name="Suarez D.L."/>
            <person name="Swayne D.E."/>
        </authorList>
    </citation>
    <scope>NUCLEOTIDE SEQUENCE [LARGE SCALE GENOMIC DNA]</scope>
    <source>
        <strain evidence="1 2">DSM 11270</strain>
    </source>
</reference>
<accession>A0A1W1VTH4</accession>
<proteinExistence type="predicted"/>
<keyword evidence="2" id="KW-1185">Reference proteome</keyword>
<organism evidence="1 2">
    <name type="scientific">Desulfonispora thiosulfatigenes DSM 11270</name>
    <dbReference type="NCBI Taxonomy" id="656914"/>
    <lineage>
        <taxon>Bacteria</taxon>
        <taxon>Bacillati</taxon>
        <taxon>Bacillota</taxon>
        <taxon>Clostridia</taxon>
        <taxon>Eubacteriales</taxon>
        <taxon>Peptococcaceae</taxon>
        <taxon>Desulfonispora</taxon>
    </lineage>
</organism>
<gene>
    <name evidence="1" type="ORF">SAMN00017405_2400</name>
</gene>
<dbReference type="AlphaFoldDB" id="A0A1W1VTH4"/>
<dbReference type="Proteomes" id="UP000192731">
    <property type="component" value="Unassembled WGS sequence"/>
</dbReference>
<protein>
    <submittedName>
        <fullName evidence="1">2-iminoacetate synthase</fullName>
    </submittedName>
</protein>
<evidence type="ECO:0000313" key="1">
    <source>
        <dbReference type="EMBL" id="SMB96672.1"/>
    </source>
</evidence>
<dbReference type="EMBL" id="FWWT01000026">
    <property type="protein sequence ID" value="SMB96672.1"/>
    <property type="molecule type" value="Genomic_DNA"/>
</dbReference>
<dbReference type="STRING" id="656914.SAMN00017405_2400"/>